<evidence type="ECO:0000256" key="2">
    <source>
        <dbReference type="ARBA" id="ARBA00022630"/>
    </source>
</evidence>
<evidence type="ECO:0000259" key="7">
    <source>
        <dbReference type="Pfam" id="PF14759"/>
    </source>
</evidence>
<dbReference type="AlphaFoldDB" id="A0A1F6XZC5"/>
<comment type="cofactor">
    <cofactor evidence="1">
        <name>FAD</name>
        <dbReference type="ChEBI" id="CHEBI:57692"/>
    </cofactor>
</comment>
<evidence type="ECO:0000313" key="8">
    <source>
        <dbReference type="EMBL" id="OGI99469.1"/>
    </source>
</evidence>
<evidence type="ECO:0000259" key="6">
    <source>
        <dbReference type="Pfam" id="PF07992"/>
    </source>
</evidence>
<dbReference type="Gene3D" id="3.30.390.30">
    <property type="match status" value="1"/>
</dbReference>
<evidence type="ECO:0000256" key="4">
    <source>
        <dbReference type="ARBA" id="ARBA00023002"/>
    </source>
</evidence>
<gene>
    <name evidence="8" type="ORF">A3H53_02930</name>
</gene>
<sequence>MNYKYLIVGGGVAGTTAAETIRKNDPEGSLAIISDEPYRFYSRIMLSKPSFFLGKVPFDSVWLKKKEWYSDNKVELLKGKVATSLDSSKKVIKLDDGTEVGYEKLLLSIGAHARRWPIEGADKKGVHYYRTLEETKGILDQLKDAKSAVLIGSGFVSFETADLLRMAGKEVTLVMMENYYWEPFLDENSGKMIEASLEKAGVKIIHKMEVQKILGDEHVAGVILKDGTQIDCDMIVAGIGVVCDHKWLESSGLKRNRGILANEYLETSLPDVYTAGDSSEFNDLILGEVVQLGNWVNAQEQGKTAAINMVGRERKPFKSVSFYTTQGLGLGIAMVGDVRPLPDRKVIVRGSPEEGAYGRIFIDTSGEIIGATLINRGGELMTLTKLIEQNIKMTGKEAELGDTDKDLKMLLATALAPVSVSGNGEASAVPVEKPFEKIKVGWFSFSCCEDNTVIFTEVMNDHWQEWKKIFDFRHARVLKKHNIMDEFDVAFIEGAIASPEHEAKLKDIRSRSKILVAVGACAVIGLPAGQRNTFTDDQKNAIQFLIDKFGALPKVLKVADVVKVDADIPGCPMDPKVFLEKTNAVVKMLRPELQ</sequence>
<dbReference type="Gene3D" id="3.50.50.60">
    <property type="entry name" value="FAD/NAD(P)-binding domain"/>
    <property type="match status" value="2"/>
</dbReference>
<dbReference type="InterPro" id="IPR028202">
    <property type="entry name" value="Reductase_C"/>
</dbReference>
<comment type="caution">
    <text evidence="8">The sequence shown here is derived from an EMBL/GenBank/DDBJ whole genome shotgun (WGS) entry which is preliminary data.</text>
</comment>
<protein>
    <recommendedName>
        <fullName evidence="10">FAD/NAD(P)-binding domain-containing protein</fullName>
    </recommendedName>
</protein>
<evidence type="ECO:0000313" key="9">
    <source>
        <dbReference type="Proteomes" id="UP000176479"/>
    </source>
</evidence>
<dbReference type="InterPro" id="IPR023753">
    <property type="entry name" value="FAD/NAD-binding_dom"/>
</dbReference>
<organism evidence="8 9">
    <name type="scientific">Candidatus Nomurabacteria bacterium RIFCSPLOWO2_02_FULL_40_10</name>
    <dbReference type="NCBI Taxonomy" id="1801786"/>
    <lineage>
        <taxon>Bacteria</taxon>
        <taxon>Candidatus Nomuraibacteriota</taxon>
    </lineage>
</organism>
<name>A0A1F6XZC5_9BACT</name>
<dbReference type="SUPFAM" id="SSF56770">
    <property type="entry name" value="HydA/Nqo6-like"/>
    <property type="match status" value="1"/>
</dbReference>
<keyword evidence="4" id="KW-0560">Oxidoreductase</keyword>
<dbReference type="PANTHER" id="PTHR43429">
    <property type="entry name" value="PYRIDINE NUCLEOTIDE-DISULFIDE OXIDOREDUCTASE DOMAIN-CONTAINING"/>
    <property type="match status" value="1"/>
</dbReference>
<dbReference type="Pfam" id="PF01058">
    <property type="entry name" value="Oxidored_q6"/>
    <property type="match status" value="1"/>
</dbReference>
<dbReference type="PRINTS" id="PR00368">
    <property type="entry name" value="FADPNR"/>
</dbReference>
<keyword evidence="2" id="KW-0285">Flavoprotein</keyword>
<feature type="domain" description="Reductase C-terminal" evidence="7">
    <location>
        <begin position="331"/>
        <end position="411"/>
    </location>
</feature>
<evidence type="ECO:0000256" key="3">
    <source>
        <dbReference type="ARBA" id="ARBA00022827"/>
    </source>
</evidence>
<keyword evidence="3" id="KW-0274">FAD</keyword>
<reference evidence="8 9" key="1">
    <citation type="journal article" date="2016" name="Nat. Commun.">
        <title>Thousands of microbial genomes shed light on interconnected biogeochemical processes in an aquifer system.</title>
        <authorList>
            <person name="Anantharaman K."/>
            <person name="Brown C.T."/>
            <person name="Hug L.A."/>
            <person name="Sharon I."/>
            <person name="Castelle C.J."/>
            <person name="Probst A.J."/>
            <person name="Thomas B.C."/>
            <person name="Singh A."/>
            <person name="Wilkins M.J."/>
            <person name="Karaoz U."/>
            <person name="Brodie E.L."/>
            <person name="Williams K.H."/>
            <person name="Hubbard S.S."/>
            <person name="Banfield J.F."/>
        </authorList>
    </citation>
    <scope>NUCLEOTIDE SEQUENCE [LARGE SCALE GENOMIC DNA]</scope>
</reference>
<feature type="domain" description="NADH:ubiquinone oxidoreductase-like 20kDa subunit" evidence="5">
    <location>
        <begin position="453"/>
        <end position="580"/>
    </location>
</feature>
<dbReference type="Pfam" id="PF14759">
    <property type="entry name" value="Reductase_C"/>
    <property type="match status" value="1"/>
</dbReference>
<dbReference type="GO" id="GO:0016491">
    <property type="term" value="F:oxidoreductase activity"/>
    <property type="evidence" value="ECO:0007669"/>
    <property type="project" value="UniProtKB-KW"/>
</dbReference>
<feature type="domain" description="FAD/NAD(P)-binding" evidence="6">
    <location>
        <begin position="3"/>
        <end position="302"/>
    </location>
</feature>
<evidence type="ECO:0008006" key="10">
    <source>
        <dbReference type="Google" id="ProtNLM"/>
    </source>
</evidence>
<dbReference type="InterPro" id="IPR016156">
    <property type="entry name" value="FAD/NAD-linked_Rdtase_dimer_sf"/>
</dbReference>
<dbReference type="Proteomes" id="UP000176479">
    <property type="component" value="Unassembled WGS sequence"/>
</dbReference>
<dbReference type="SUPFAM" id="SSF51905">
    <property type="entry name" value="FAD/NAD(P)-binding domain"/>
    <property type="match status" value="2"/>
</dbReference>
<dbReference type="PRINTS" id="PR00411">
    <property type="entry name" value="PNDRDTASEI"/>
</dbReference>
<dbReference type="InterPro" id="IPR037024">
    <property type="entry name" value="NiFe_Hase_small_N_sf"/>
</dbReference>
<evidence type="ECO:0000256" key="1">
    <source>
        <dbReference type="ARBA" id="ARBA00001974"/>
    </source>
</evidence>
<dbReference type="InterPro" id="IPR006137">
    <property type="entry name" value="NADH_UbQ_OxRdtase-like_20kDa"/>
</dbReference>
<evidence type="ECO:0000259" key="5">
    <source>
        <dbReference type="Pfam" id="PF01058"/>
    </source>
</evidence>
<dbReference type="Pfam" id="PF07992">
    <property type="entry name" value="Pyr_redox_2"/>
    <property type="match status" value="1"/>
</dbReference>
<proteinExistence type="predicted"/>
<accession>A0A1F6XZC5</accession>
<dbReference type="Gene3D" id="3.40.50.700">
    <property type="entry name" value="NADH:ubiquinone oxidoreductase-like, 20kDa subunit"/>
    <property type="match status" value="1"/>
</dbReference>
<dbReference type="InterPro" id="IPR050260">
    <property type="entry name" value="FAD-bd_OxRdtase"/>
</dbReference>
<dbReference type="EMBL" id="MFVK01000021">
    <property type="protein sequence ID" value="OGI99469.1"/>
    <property type="molecule type" value="Genomic_DNA"/>
</dbReference>
<dbReference type="GO" id="GO:0051536">
    <property type="term" value="F:iron-sulfur cluster binding"/>
    <property type="evidence" value="ECO:0007669"/>
    <property type="project" value="InterPro"/>
</dbReference>
<dbReference type="PANTHER" id="PTHR43429:SF3">
    <property type="entry name" value="NITRITE REDUCTASE [NAD(P)H]"/>
    <property type="match status" value="1"/>
</dbReference>
<dbReference type="InterPro" id="IPR036188">
    <property type="entry name" value="FAD/NAD-bd_sf"/>
</dbReference>
<dbReference type="SUPFAM" id="SSF55424">
    <property type="entry name" value="FAD/NAD-linked reductases, dimerisation (C-terminal) domain"/>
    <property type="match status" value="1"/>
</dbReference>